<reference evidence="3" key="2">
    <citation type="submission" date="2023-11" db="UniProtKB">
        <authorList>
            <consortium name="WormBaseParasite"/>
        </authorList>
    </citation>
    <scope>IDENTIFICATION</scope>
</reference>
<feature type="transmembrane region" description="Helical" evidence="1">
    <location>
        <begin position="83"/>
        <end position="105"/>
    </location>
</feature>
<sequence>MKNKITFQLIHFNFSEFSNDKINDPWPLLLVKVLLTIFGFIMNLFVLITLRSLLKHQSYGIMMTMAILSWATVDCILCYQKGIINGLISFAITAVLGSLAMFLGFKSKELTPRGNDVIFGMLTVFCITVSISCIISDTQHFPYDLIGAIFLGCGVMLIVYYTTVWLNLVISQHVERNRP</sequence>
<reference evidence="2" key="1">
    <citation type="submission" date="2022-06" db="EMBL/GenBank/DDBJ databases">
        <authorList>
            <person name="Berger JAMES D."/>
            <person name="Berger JAMES D."/>
        </authorList>
    </citation>
    <scope>NUCLEOTIDE SEQUENCE [LARGE SCALE GENOMIC DNA]</scope>
</reference>
<keyword evidence="1" id="KW-0472">Membrane</keyword>
<evidence type="ECO:0000313" key="3">
    <source>
        <dbReference type="WBParaSite" id="TREG1_67480.1"/>
    </source>
</evidence>
<protein>
    <submittedName>
        <fullName evidence="3">Uncharacterized protein</fullName>
    </submittedName>
</protein>
<accession>A0AA85K5B0</accession>
<dbReference type="WBParaSite" id="TREG1_67480.1">
    <property type="protein sequence ID" value="TREG1_67480.1"/>
    <property type="gene ID" value="TREG1_67480"/>
</dbReference>
<evidence type="ECO:0000256" key="1">
    <source>
        <dbReference type="SAM" id="Phobius"/>
    </source>
</evidence>
<keyword evidence="2" id="KW-1185">Reference proteome</keyword>
<feature type="transmembrane region" description="Helical" evidence="1">
    <location>
        <begin position="26"/>
        <end position="47"/>
    </location>
</feature>
<name>A0AA85K5B0_TRIRE</name>
<feature type="transmembrane region" description="Helical" evidence="1">
    <location>
        <begin position="145"/>
        <end position="170"/>
    </location>
</feature>
<keyword evidence="1" id="KW-1133">Transmembrane helix</keyword>
<evidence type="ECO:0000313" key="2">
    <source>
        <dbReference type="Proteomes" id="UP000050795"/>
    </source>
</evidence>
<dbReference type="AlphaFoldDB" id="A0AA85K5B0"/>
<feature type="transmembrane region" description="Helical" evidence="1">
    <location>
        <begin position="117"/>
        <end position="139"/>
    </location>
</feature>
<organism evidence="2 3">
    <name type="scientific">Trichobilharzia regenti</name>
    <name type="common">Nasal bird schistosome</name>
    <dbReference type="NCBI Taxonomy" id="157069"/>
    <lineage>
        <taxon>Eukaryota</taxon>
        <taxon>Metazoa</taxon>
        <taxon>Spiralia</taxon>
        <taxon>Lophotrochozoa</taxon>
        <taxon>Platyhelminthes</taxon>
        <taxon>Trematoda</taxon>
        <taxon>Digenea</taxon>
        <taxon>Strigeidida</taxon>
        <taxon>Schistosomatoidea</taxon>
        <taxon>Schistosomatidae</taxon>
        <taxon>Trichobilharzia</taxon>
    </lineage>
</organism>
<proteinExistence type="predicted"/>
<keyword evidence="1" id="KW-0812">Transmembrane</keyword>
<dbReference type="Proteomes" id="UP000050795">
    <property type="component" value="Unassembled WGS sequence"/>
</dbReference>